<dbReference type="PROSITE" id="PS51683">
    <property type="entry name" value="SAM_OMT_II"/>
    <property type="match status" value="1"/>
</dbReference>
<dbReference type="InterPro" id="IPR001077">
    <property type="entry name" value="COMT_C"/>
</dbReference>
<feature type="domain" description="O-methyltransferase C-terminal" evidence="5">
    <location>
        <begin position="183"/>
        <end position="386"/>
    </location>
</feature>
<evidence type="ECO:0000256" key="4">
    <source>
        <dbReference type="PIRSR" id="PIRSR005739-1"/>
    </source>
</evidence>
<keyword evidence="1 7" id="KW-0489">Methyltransferase</keyword>
<comment type="caution">
    <text evidence="7">The sequence shown here is derived from an EMBL/GenBank/DDBJ whole genome shotgun (WGS) entry which is preliminary data.</text>
</comment>
<dbReference type="SUPFAM" id="SSF46785">
    <property type="entry name" value="Winged helix' DNA-binding domain"/>
    <property type="match status" value="1"/>
</dbReference>
<dbReference type="Pfam" id="PF00891">
    <property type="entry name" value="Methyltransf_2"/>
    <property type="match status" value="1"/>
</dbReference>
<dbReference type="InterPro" id="IPR036390">
    <property type="entry name" value="WH_DNA-bd_sf"/>
</dbReference>
<dbReference type="EMBL" id="MU007057">
    <property type="protein sequence ID" value="KAF2427851.1"/>
    <property type="molecule type" value="Genomic_DNA"/>
</dbReference>
<evidence type="ECO:0000256" key="3">
    <source>
        <dbReference type="ARBA" id="ARBA00022691"/>
    </source>
</evidence>
<dbReference type="GO" id="GO:0008171">
    <property type="term" value="F:O-methyltransferase activity"/>
    <property type="evidence" value="ECO:0007669"/>
    <property type="project" value="InterPro"/>
</dbReference>
<proteinExistence type="predicted"/>
<organism evidence="7 8">
    <name type="scientific">Tothia fuscella</name>
    <dbReference type="NCBI Taxonomy" id="1048955"/>
    <lineage>
        <taxon>Eukaryota</taxon>
        <taxon>Fungi</taxon>
        <taxon>Dikarya</taxon>
        <taxon>Ascomycota</taxon>
        <taxon>Pezizomycotina</taxon>
        <taxon>Dothideomycetes</taxon>
        <taxon>Pleosporomycetidae</taxon>
        <taxon>Venturiales</taxon>
        <taxon>Cylindrosympodiaceae</taxon>
        <taxon>Tothia</taxon>
    </lineage>
</organism>
<evidence type="ECO:0000256" key="2">
    <source>
        <dbReference type="ARBA" id="ARBA00022679"/>
    </source>
</evidence>
<reference evidence="7" key="1">
    <citation type="journal article" date="2020" name="Stud. Mycol.">
        <title>101 Dothideomycetes genomes: a test case for predicting lifestyles and emergence of pathogens.</title>
        <authorList>
            <person name="Haridas S."/>
            <person name="Albert R."/>
            <person name="Binder M."/>
            <person name="Bloem J."/>
            <person name="Labutti K."/>
            <person name="Salamov A."/>
            <person name="Andreopoulos B."/>
            <person name="Baker S."/>
            <person name="Barry K."/>
            <person name="Bills G."/>
            <person name="Bluhm B."/>
            <person name="Cannon C."/>
            <person name="Castanera R."/>
            <person name="Culley D."/>
            <person name="Daum C."/>
            <person name="Ezra D."/>
            <person name="Gonzalez J."/>
            <person name="Henrissat B."/>
            <person name="Kuo A."/>
            <person name="Liang C."/>
            <person name="Lipzen A."/>
            <person name="Lutzoni F."/>
            <person name="Magnuson J."/>
            <person name="Mondo S."/>
            <person name="Nolan M."/>
            <person name="Ohm R."/>
            <person name="Pangilinan J."/>
            <person name="Park H.-J."/>
            <person name="Ramirez L."/>
            <person name="Alfaro M."/>
            <person name="Sun H."/>
            <person name="Tritt A."/>
            <person name="Yoshinaga Y."/>
            <person name="Zwiers L.-H."/>
            <person name="Turgeon B."/>
            <person name="Goodwin S."/>
            <person name="Spatafora J."/>
            <person name="Crous P."/>
            <person name="Grigoriev I."/>
        </authorList>
    </citation>
    <scope>NUCLEOTIDE SEQUENCE</scope>
    <source>
        <strain evidence="7">CBS 130266</strain>
    </source>
</reference>
<dbReference type="InterPro" id="IPR036388">
    <property type="entry name" value="WH-like_DNA-bd_sf"/>
</dbReference>
<dbReference type="Pfam" id="PF08100">
    <property type="entry name" value="Dimerisation"/>
    <property type="match status" value="1"/>
</dbReference>
<dbReference type="InterPro" id="IPR029063">
    <property type="entry name" value="SAM-dependent_MTases_sf"/>
</dbReference>
<gene>
    <name evidence="7" type="ORF">EJ08DRAFT_651247</name>
</gene>
<dbReference type="PANTHER" id="PTHR43712:SF1">
    <property type="entry name" value="HYPOTHETICAL O-METHYLTRANSFERASE (EUROFUNG)-RELATED"/>
    <property type="match status" value="1"/>
</dbReference>
<dbReference type="PIRSF" id="PIRSF005739">
    <property type="entry name" value="O-mtase"/>
    <property type="match status" value="1"/>
</dbReference>
<dbReference type="Gene3D" id="1.10.10.10">
    <property type="entry name" value="Winged helix-like DNA-binding domain superfamily/Winged helix DNA-binding domain"/>
    <property type="match status" value="1"/>
</dbReference>
<keyword evidence="8" id="KW-1185">Reference proteome</keyword>
<feature type="domain" description="O-methyltransferase dimerisation" evidence="6">
    <location>
        <begin position="71"/>
        <end position="135"/>
    </location>
</feature>
<keyword evidence="2" id="KW-0808">Transferase</keyword>
<dbReference type="PANTHER" id="PTHR43712">
    <property type="entry name" value="PUTATIVE (AFU_ORTHOLOGUE AFUA_4G14580)-RELATED"/>
    <property type="match status" value="1"/>
</dbReference>
<dbReference type="InterPro" id="IPR012967">
    <property type="entry name" value="COMT_dimerisation"/>
</dbReference>
<feature type="active site" description="Proton acceptor" evidence="4">
    <location>
        <position position="314"/>
    </location>
</feature>
<evidence type="ECO:0000259" key="6">
    <source>
        <dbReference type="Pfam" id="PF08100"/>
    </source>
</evidence>
<evidence type="ECO:0000313" key="7">
    <source>
        <dbReference type="EMBL" id="KAF2427851.1"/>
    </source>
</evidence>
<dbReference type="InterPro" id="IPR016461">
    <property type="entry name" value="COMT-like"/>
</dbReference>
<evidence type="ECO:0000256" key="1">
    <source>
        <dbReference type="ARBA" id="ARBA00022603"/>
    </source>
</evidence>
<evidence type="ECO:0000259" key="5">
    <source>
        <dbReference type="Pfam" id="PF00891"/>
    </source>
</evidence>
<evidence type="ECO:0000313" key="8">
    <source>
        <dbReference type="Proteomes" id="UP000800235"/>
    </source>
</evidence>
<name>A0A9P4NNC2_9PEZI</name>
<keyword evidence="3" id="KW-0949">S-adenosyl-L-methionine</keyword>
<protein>
    <submittedName>
        <fullName evidence="7">S-adenosyl-L-methionine-dependent methyltransferase</fullName>
    </submittedName>
</protein>
<dbReference type="Gene3D" id="3.40.50.150">
    <property type="entry name" value="Vaccinia Virus protein VP39"/>
    <property type="match status" value="1"/>
</dbReference>
<dbReference type="Proteomes" id="UP000800235">
    <property type="component" value="Unassembled WGS sequence"/>
</dbReference>
<dbReference type="SUPFAM" id="SSF53335">
    <property type="entry name" value="S-adenosyl-L-methionine-dependent methyltransferases"/>
    <property type="match status" value="1"/>
</dbReference>
<dbReference type="GO" id="GO:0032259">
    <property type="term" value="P:methylation"/>
    <property type="evidence" value="ECO:0007669"/>
    <property type="project" value="UniProtKB-KW"/>
</dbReference>
<dbReference type="GO" id="GO:0046983">
    <property type="term" value="F:protein dimerization activity"/>
    <property type="evidence" value="ECO:0007669"/>
    <property type="project" value="InterPro"/>
</dbReference>
<accession>A0A9P4NNC2</accession>
<dbReference type="AlphaFoldDB" id="A0A9P4NNC2"/>
<dbReference type="OrthoDB" id="2410195at2759"/>
<sequence length="406" mass="44986">MENEIAALKQLQAGLNATFESYFSLTEKDPKNVKGIAAAKEQLVGLSQATMGTALGPAFSMMGISSSPVNYMAIRIAIDLGVFESIASRTSPTSLSQLQERSQADSTIIKRILRLVSALGFAKQTDINHWEATPLTFALNDPVLKSWMIAHFDKRIKIIGTFPEWLKAHQWKSSWASDDDNVCKQVVGTDLWTDYEQDPEASAIFDVAMSMQEKFPPETKPSYSFLADSKDMKEDADAVALVDVGGGWGQAIGTIKGENPQVPGKFILQDLPKTLEQLDSGRAKEIGFEPMVHNFFEPQPVKGAKYYHLRRVLHDWNDAKCLEILEATRPALDPDYSRLLIHEFVLPDVNAGPVESVIDLMMMTTLDGKERTEEDWYDLLGKAGFKIVNIWRAEVGTSAVIEAAVA</sequence>